<accession>A0A850HFW7</accession>
<dbReference type="Gene3D" id="2.160.20.10">
    <property type="entry name" value="Single-stranded right-handed beta-helix, Pectin lyase-like"/>
    <property type="match status" value="2"/>
</dbReference>
<dbReference type="RefSeq" id="WP_176271811.1">
    <property type="nucleotide sequence ID" value="NZ_JABWTA010000001.1"/>
</dbReference>
<comment type="caution">
    <text evidence="2">The sequence shown here is derived from an EMBL/GenBank/DDBJ whole genome shotgun (WGS) entry which is preliminary data.</text>
</comment>
<organism evidence="2 3">
    <name type="scientific">Altererythrobacter lutimaris</name>
    <dbReference type="NCBI Taxonomy" id="2743979"/>
    <lineage>
        <taxon>Bacteria</taxon>
        <taxon>Pseudomonadati</taxon>
        <taxon>Pseudomonadota</taxon>
        <taxon>Alphaproteobacteria</taxon>
        <taxon>Sphingomonadales</taxon>
        <taxon>Erythrobacteraceae</taxon>
        <taxon>Altererythrobacter</taxon>
    </lineage>
</organism>
<dbReference type="SUPFAM" id="SSF51126">
    <property type="entry name" value="Pectin lyase-like"/>
    <property type="match status" value="2"/>
</dbReference>
<dbReference type="Proteomes" id="UP000546031">
    <property type="component" value="Unassembled WGS sequence"/>
</dbReference>
<gene>
    <name evidence="2" type="ORF">HUO12_00870</name>
</gene>
<name>A0A850HFW7_9SPHN</name>
<sequence>MLTRFFLVAMIAWLAAVPAAAEHFFVRNQNEYAHALKQIEAGDVIILANGEWRDFELVITGKGRKGRPITVISEEAGKVILTGQSSLRIGGEYILVTGLVFKDGYSPRGEVISFRRNKQDLARNSRVTEVVIDGFSKPDRYESDYWVGMYGKNNRFDHNHLVGKTNKGVTLAVRLDSPESQKNGHRIDHNYFGPRPVLGSNGGETLRIGTSKYSMHRSDTLVENNVFDRTDGEVEIISSKSGGNVFRGNLFLRSRGTLTLRHGDDNLVERNVFLGDGKDYTGGIRVINRNQTVRENYMEGLRGTGFSSALTVMNGVPNSPVNRYVQVENALIERNTVIDSRRITLGAGADEERSAVPIASVMKGNLFGGLDGGTFIEVDADISGIALSGNAIIAGNAHSALQLMERASTDMVRADNGLLYPSDPRLAETGAPKDLQPIPLSKVGVSWYAKPDDRSPFGSSGSVLQVPAAEGALAQAVSNAKDGDVLLLAPGKHIADRTLTLDKTLTIKSALSAGEAEELAVIMFTRPSLFELSEGGNLQLANLQIDGALAPDSVGNSMIRTTSYPIQSNMLVEMDGVSVRNLEVNKSFNVLTLGKSALAQRVSIRNSDFANISGTVVSAAAETEDFGQYNVEYLDIIDSSFADIGGPIADVYRGGRDESTFGPLVTVSGNALANVGHAATNGSGGSIHLHGVQTTQITRNAVTNSAPVRIVHTVGTPKSALTDNAFVKTAAPLFEELNFEGDPRVKTRGNMLDGEPLP</sequence>
<protein>
    <submittedName>
        <fullName evidence="2">Alginate lyase</fullName>
    </submittedName>
</protein>
<keyword evidence="2" id="KW-0456">Lyase</keyword>
<dbReference type="CDD" id="cd14251">
    <property type="entry name" value="PL-6"/>
    <property type="match status" value="1"/>
</dbReference>
<proteinExistence type="predicted"/>
<dbReference type="InterPro" id="IPR011050">
    <property type="entry name" value="Pectin_lyase_fold/virulence"/>
</dbReference>
<dbReference type="Pfam" id="PF14592">
    <property type="entry name" value="Chondroitinas_B"/>
    <property type="match status" value="1"/>
</dbReference>
<dbReference type="InterPro" id="IPR012334">
    <property type="entry name" value="Pectin_lyas_fold"/>
</dbReference>
<feature type="signal peptide" evidence="1">
    <location>
        <begin position="1"/>
        <end position="21"/>
    </location>
</feature>
<reference evidence="2 3" key="1">
    <citation type="submission" date="2020-06" db="EMBL/GenBank/DDBJ databases">
        <title>Altererythrobacter lutimaris sp. nov., a marine bacterium isolated from a tidal flat.</title>
        <authorList>
            <person name="Kim D."/>
            <person name="Yoo Y."/>
            <person name="Kim J.-J."/>
        </authorList>
    </citation>
    <scope>NUCLEOTIDE SEQUENCE [LARGE SCALE GENOMIC DNA]</scope>
    <source>
        <strain evidence="2 3">JGD-16</strain>
    </source>
</reference>
<dbReference type="InterPro" id="IPR039513">
    <property type="entry name" value="PL-6"/>
</dbReference>
<keyword evidence="3" id="KW-1185">Reference proteome</keyword>
<feature type="chain" id="PRO_5032962221" evidence="1">
    <location>
        <begin position="22"/>
        <end position="758"/>
    </location>
</feature>
<dbReference type="AlphaFoldDB" id="A0A850HFW7"/>
<evidence type="ECO:0000313" key="2">
    <source>
        <dbReference type="EMBL" id="NVE93442.1"/>
    </source>
</evidence>
<evidence type="ECO:0000256" key="1">
    <source>
        <dbReference type="SAM" id="SignalP"/>
    </source>
</evidence>
<dbReference type="GO" id="GO:0016829">
    <property type="term" value="F:lyase activity"/>
    <property type="evidence" value="ECO:0007669"/>
    <property type="project" value="UniProtKB-KW"/>
</dbReference>
<keyword evidence="1" id="KW-0732">Signal</keyword>
<evidence type="ECO:0000313" key="3">
    <source>
        <dbReference type="Proteomes" id="UP000546031"/>
    </source>
</evidence>
<dbReference type="EMBL" id="JABWTA010000001">
    <property type="protein sequence ID" value="NVE93442.1"/>
    <property type="molecule type" value="Genomic_DNA"/>
</dbReference>